<reference evidence="11 12" key="1">
    <citation type="submission" date="2018-01" db="EMBL/GenBank/DDBJ databases">
        <title>Genomic Encyclopedia of Archaeal and Bacterial Type Strains, Phase II (KMG-II): from individual species to whole genera.</title>
        <authorList>
            <person name="Goeker M."/>
        </authorList>
    </citation>
    <scope>NUCLEOTIDE SEQUENCE [LARGE SCALE GENOMIC DNA]</scope>
    <source>
        <strain evidence="11 12">DSM 17023</strain>
    </source>
</reference>
<keyword evidence="2 7" id="KW-0699">rRNA-binding</keyword>
<evidence type="ECO:0000313" key="12">
    <source>
        <dbReference type="Proteomes" id="UP000236959"/>
    </source>
</evidence>
<comment type="similarity">
    <text evidence="1 7">Belongs to the bacterial ribosomal protein bL9 family.</text>
</comment>
<feature type="coiled-coil region" evidence="8">
    <location>
        <begin position="37"/>
        <end position="64"/>
    </location>
</feature>
<evidence type="ECO:0000256" key="8">
    <source>
        <dbReference type="SAM" id="Coils"/>
    </source>
</evidence>
<dbReference type="InterPro" id="IPR020070">
    <property type="entry name" value="Ribosomal_bL9_N"/>
</dbReference>
<dbReference type="Gene3D" id="3.10.430.100">
    <property type="entry name" value="Ribosomal protein L9, C-terminal domain"/>
    <property type="match status" value="1"/>
</dbReference>
<keyword evidence="12" id="KW-1185">Reference proteome</keyword>
<comment type="function">
    <text evidence="7">Binds to the 23S rRNA.</text>
</comment>
<dbReference type="InterPro" id="IPR036935">
    <property type="entry name" value="Ribosomal_bL9_N_sf"/>
</dbReference>
<accession>A0A2S3UM83</accession>
<keyword evidence="5 7" id="KW-0687">Ribonucleoprotein</keyword>
<keyword evidence="3 7" id="KW-0694">RNA-binding</keyword>
<dbReference type="Pfam" id="PF03948">
    <property type="entry name" value="Ribosomal_L9_C"/>
    <property type="match status" value="1"/>
</dbReference>
<dbReference type="GO" id="GO:1990904">
    <property type="term" value="C:ribonucleoprotein complex"/>
    <property type="evidence" value="ECO:0007669"/>
    <property type="project" value="UniProtKB-KW"/>
</dbReference>
<dbReference type="OrthoDB" id="9788336at2"/>
<dbReference type="Gene3D" id="3.40.5.10">
    <property type="entry name" value="Ribosomal protein L9, N-terminal domain"/>
    <property type="match status" value="1"/>
</dbReference>
<dbReference type="GO" id="GO:0005840">
    <property type="term" value="C:ribosome"/>
    <property type="evidence" value="ECO:0007669"/>
    <property type="project" value="UniProtKB-KW"/>
</dbReference>
<dbReference type="Proteomes" id="UP000236959">
    <property type="component" value="Unassembled WGS sequence"/>
</dbReference>
<dbReference type="RefSeq" id="WP_103224462.1">
    <property type="nucleotide sequence ID" value="NZ_PPCN01000011.1"/>
</dbReference>
<feature type="region of interest" description="Disordered" evidence="9">
    <location>
        <begin position="156"/>
        <end position="202"/>
    </location>
</feature>
<evidence type="ECO:0000313" key="11">
    <source>
        <dbReference type="EMBL" id="POF28805.1"/>
    </source>
</evidence>
<dbReference type="PROSITE" id="PS00651">
    <property type="entry name" value="RIBOSOMAL_L9"/>
    <property type="match status" value="1"/>
</dbReference>
<evidence type="ECO:0000259" key="10">
    <source>
        <dbReference type="PROSITE" id="PS00651"/>
    </source>
</evidence>
<dbReference type="SUPFAM" id="SSF55653">
    <property type="entry name" value="Ribosomal protein L9 C-domain"/>
    <property type="match status" value="1"/>
</dbReference>
<dbReference type="InterPro" id="IPR036791">
    <property type="entry name" value="Ribosomal_bL9_C_sf"/>
</dbReference>
<dbReference type="InterPro" id="IPR020069">
    <property type="entry name" value="Ribosomal_bL9_C"/>
</dbReference>
<dbReference type="HAMAP" id="MF_00503">
    <property type="entry name" value="Ribosomal_bL9"/>
    <property type="match status" value="1"/>
</dbReference>
<keyword evidence="8" id="KW-0175">Coiled coil</keyword>
<keyword evidence="4 7" id="KW-0689">Ribosomal protein</keyword>
<dbReference type="EMBL" id="PPCN01000011">
    <property type="protein sequence ID" value="POF28805.1"/>
    <property type="molecule type" value="Genomic_DNA"/>
</dbReference>
<dbReference type="SUPFAM" id="SSF55658">
    <property type="entry name" value="L9 N-domain-like"/>
    <property type="match status" value="1"/>
</dbReference>
<organism evidence="11 12">
    <name type="scientific">Roseibium marinum</name>
    <dbReference type="NCBI Taxonomy" id="281252"/>
    <lineage>
        <taxon>Bacteria</taxon>
        <taxon>Pseudomonadati</taxon>
        <taxon>Pseudomonadota</taxon>
        <taxon>Alphaproteobacteria</taxon>
        <taxon>Hyphomicrobiales</taxon>
        <taxon>Stappiaceae</taxon>
        <taxon>Roseibium</taxon>
    </lineage>
</organism>
<protein>
    <recommendedName>
        <fullName evidence="6 7">Large ribosomal subunit protein bL9</fullName>
    </recommendedName>
</protein>
<evidence type="ECO:0000256" key="7">
    <source>
        <dbReference type="HAMAP-Rule" id="MF_00503"/>
    </source>
</evidence>
<proteinExistence type="inferred from homology"/>
<dbReference type="InterPro" id="IPR009027">
    <property type="entry name" value="Ribosomal_bL9/RNase_H1_N"/>
</dbReference>
<dbReference type="GO" id="GO:0019843">
    <property type="term" value="F:rRNA binding"/>
    <property type="evidence" value="ECO:0007669"/>
    <property type="project" value="UniProtKB-UniRule"/>
</dbReference>
<feature type="domain" description="Ribosomal protein L9" evidence="10">
    <location>
        <begin position="13"/>
        <end position="40"/>
    </location>
</feature>
<dbReference type="Pfam" id="PF01281">
    <property type="entry name" value="Ribosomal_L9_N"/>
    <property type="match status" value="1"/>
</dbReference>
<evidence type="ECO:0000256" key="6">
    <source>
        <dbReference type="ARBA" id="ARBA00035292"/>
    </source>
</evidence>
<evidence type="ECO:0000256" key="5">
    <source>
        <dbReference type="ARBA" id="ARBA00023274"/>
    </source>
</evidence>
<dbReference type="NCBIfam" id="TIGR00158">
    <property type="entry name" value="L9"/>
    <property type="match status" value="1"/>
</dbReference>
<comment type="caution">
    <text evidence="11">The sequence shown here is derived from an EMBL/GenBank/DDBJ whole genome shotgun (WGS) entry which is preliminary data.</text>
</comment>
<dbReference type="InterPro" id="IPR020594">
    <property type="entry name" value="Ribosomal_bL9_bac/chp"/>
</dbReference>
<evidence type="ECO:0000256" key="9">
    <source>
        <dbReference type="SAM" id="MobiDB-lite"/>
    </source>
</evidence>
<dbReference type="PANTHER" id="PTHR21368">
    <property type="entry name" value="50S RIBOSOMAL PROTEIN L9"/>
    <property type="match status" value="1"/>
</dbReference>
<dbReference type="GO" id="GO:0006412">
    <property type="term" value="P:translation"/>
    <property type="evidence" value="ECO:0007669"/>
    <property type="project" value="UniProtKB-UniRule"/>
</dbReference>
<dbReference type="GO" id="GO:0003735">
    <property type="term" value="F:structural constituent of ribosome"/>
    <property type="evidence" value="ECO:0007669"/>
    <property type="project" value="InterPro"/>
</dbReference>
<evidence type="ECO:0000256" key="1">
    <source>
        <dbReference type="ARBA" id="ARBA00010605"/>
    </source>
</evidence>
<feature type="compositionally biased region" description="Acidic residues" evidence="9">
    <location>
        <begin position="166"/>
        <end position="202"/>
    </location>
</feature>
<evidence type="ECO:0000256" key="2">
    <source>
        <dbReference type="ARBA" id="ARBA00022730"/>
    </source>
</evidence>
<evidence type="ECO:0000256" key="3">
    <source>
        <dbReference type="ARBA" id="ARBA00022884"/>
    </source>
</evidence>
<gene>
    <name evidence="7" type="primary">rplI</name>
    <name evidence="11" type="ORF">CLV41_11155</name>
</gene>
<dbReference type="InterPro" id="IPR000244">
    <property type="entry name" value="Ribosomal_bL9"/>
</dbReference>
<evidence type="ECO:0000256" key="4">
    <source>
        <dbReference type="ARBA" id="ARBA00022980"/>
    </source>
</evidence>
<sequence length="202" mass="22187">MQVILLERIARLGQMGDTVRVRDGYARNFLLPQGKALRANKANLERFQNERAQLEARNLERKSEAEAVSSKLNGEILVMIRSAGETGQLYGSVSTRDIAEGLTGTGFSVARSQVELRTPIKTIGLHSVLIRLHPEVEVSVTVNVARSTDEAVRQAAGEDLTTPEMDVFEFEEEEEESGDDAESEDGEEAAEAAEEAVDEKPE</sequence>
<dbReference type="AlphaFoldDB" id="A0A2S3UM83"/>
<name>A0A2S3UM83_9HYPH</name>